<organism evidence="12 13">
    <name type="scientific">Halosimplex aquaticum</name>
    <dbReference type="NCBI Taxonomy" id="3026162"/>
    <lineage>
        <taxon>Archaea</taxon>
        <taxon>Methanobacteriati</taxon>
        <taxon>Methanobacteriota</taxon>
        <taxon>Stenosarchaea group</taxon>
        <taxon>Halobacteria</taxon>
        <taxon>Halobacteriales</taxon>
        <taxon>Haloarculaceae</taxon>
        <taxon>Halosimplex</taxon>
    </lineage>
</organism>
<comment type="caution">
    <text evidence="12">The sequence shown here is derived from an EMBL/GenBank/DDBJ whole genome shotgun (WGS) entry which is preliminary data.</text>
</comment>
<evidence type="ECO:0000313" key="12">
    <source>
        <dbReference type="EMBL" id="MFC7139269.1"/>
    </source>
</evidence>
<keyword evidence="4 8" id="KW-0812">Transmembrane</keyword>
<dbReference type="Gene3D" id="3.30.70.100">
    <property type="match status" value="1"/>
</dbReference>
<evidence type="ECO:0000256" key="4">
    <source>
        <dbReference type="ARBA" id="ARBA00022692"/>
    </source>
</evidence>
<dbReference type="Gene3D" id="1.10.287.1260">
    <property type="match status" value="1"/>
</dbReference>
<feature type="domain" description="Mechanosensitive ion channel MscS" evidence="9">
    <location>
        <begin position="190"/>
        <end position="254"/>
    </location>
</feature>
<dbReference type="SUPFAM" id="SSF50182">
    <property type="entry name" value="Sm-like ribonucleoproteins"/>
    <property type="match status" value="1"/>
</dbReference>
<dbReference type="SUPFAM" id="SSF82861">
    <property type="entry name" value="Mechanosensitive channel protein MscS (YggB), transmembrane region"/>
    <property type="match status" value="1"/>
</dbReference>
<keyword evidence="13" id="KW-1185">Reference proteome</keyword>
<evidence type="ECO:0000256" key="5">
    <source>
        <dbReference type="ARBA" id="ARBA00022989"/>
    </source>
</evidence>
<dbReference type="EMBL" id="JBHTAS010000001">
    <property type="protein sequence ID" value="MFC7139269.1"/>
    <property type="molecule type" value="Genomic_DNA"/>
</dbReference>
<keyword evidence="6 8" id="KW-0472">Membrane</keyword>
<feature type="transmembrane region" description="Helical" evidence="8">
    <location>
        <begin position="20"/>
        <end position="42"/>
    </location>
</feature>
<comment type="subcellular location">
    <subcellularLocation>
        <location evidence="1">Cell membrane</location>
        <topology evidence="1">Multi-pass membrane protein</topology>
    </subcellularLocation>
</comment>
<feature type="transmembrane region" description="Helical" evidence="8">
    <location>
        <begin position="143"/>
        <end position="165"/>
    </location>
</feature>
<keyword evidence="3" id="KW-1003">Cell membrane</keyword>
<dbReference type="AlphaFoldDB" id="A0ABD5Y4D1"/>
<evidence type="ECO:0000259" key="9">
    <source>
        <dbReference type="Pfam" id="PF00924"/>
    </source>
</evidence>
<keyword evidence="5 8" id="KW-1133">Transmembrane helix</keyword>
<dbReference type="GO" id="GO:0005886">
    <property type="term" value="C:plasma membrane"/>
    <property type="evidence" value="ECO:0007669"/>
    <property type="project" value="UniProtKB-SubCell"/>
</dbReference>
<dbReference type="InterPro" id="IPR010920">
    <property type="entry name" value="LSM_dom_sf"/>
</dbReference>
<sequence length="385" mass="41264">MLQATAVESIRAFLAGFETLGSRLGATALLVAVFAVVGWVVLPRLAAMARQSTLQWALSGALLRAVQLGFLVVGGLSLLVLWGHGAYIDETVQELDAPAKAAGRLVASVLIALSAYAGARFLSDAVANLGRQADWMTDHQEEIVLRTSQLVLFGFTGLVILSVWGQNLSGLLVGAGFLGIVVGFAARQTLGSLIAGFVLMFSRPFTIGDWVQVGDQEGIVTDITIFNTRLENFDGEFVIIPNDRVSDRPITNRSQKGLLRICVDVSIDYAADPERAKQVAVETISGLPEVVDAPPPQVFPKEFGDSAVVLEMRFWIDHPTPPRKWKAVSAVISSVKAAFEEDGIKIPFPQRELAARPEAGGFRVQDSDAAADGRADVTPEARGND</sequence>
<proteinExistence type="inferred from homology"/>
<dbReference type="InterPro" id="IPR045275">
    <property type="entry name" value="MscS_archaea/bacteria_type"/>
</dbReference>
<evidence type="ECO:0000256" key="8">
    <source>
        <dbReference type="SAM" id="Phobius"/>
    </source>
</evidence>
<dbReference type="Pfam" id="PF21082">
    <property type="entry name" value="MS_channel_3rd"/>
    <property type="match status" value="1"/>
</dbReference>
<accession>A0ABD5Y4D1</accession>
<gene>
    <name evidence="12" type="ORF">ACFQMA_05380</name>
</gene>
<feature type="transmembrane region" description="Helical" evidence="8">
    <location>
        <begin position="102"/>
        <end position="122"/>
    </location>
</feature>
<feature type="region of interest" description="Disordered" evidence="7">
    <location>
        <begin position="358"/>
        <end position="385"/>
    </location>
</feature>
<evidence type="ECO:0000256" key="2">
    <source>
        <dbReference type="ARBA" id="ARBA00008017"/>
    </source>
</evidence>
<dbReference type="InterPro" id="IPR023408">
    <property type="entry name" value="MscS_beta-dom_sf"/>
</dbReference>
<dbReference type="InterPro" id="IPR011014">
    <property type="entry name" value="MscS_channel_TM-2"/>
</dbReference>
<dbReference type="RefSeq" id="WP_274324864.1">
    <property type="nucleotide sequence ID" value="NZ_CP118158.1"/>
</dbReference>
<reference evidence="12 13" key="1">
    <citation type="journal article" date="2019" name="Int. J. Syst. Evol. Microbiol.">
        <title>The Global Catalogue of Microorganisms (GCM) 10K type strain sequencing project: providing services to taxonomists for standard genome sequencing and annotation.</title>
        <authorList>
            <consortium name="The Broad Institute Genomics Platform"/>
            <consortium name="The Broad Institute Genome Sequencing Center for Infectious Disease"/>
            <person name="Wu L."/>
            <person name="Ma J."/>
        </authorList>
    </citation>
    <scope>NUCLEOTIDE SEQUENCE [LARGE SCALE GENOMIC DNA]</scope>
    <source>
        <strain evidence="12 13">XZYJT29</strain>
    </source>
</reference>
<dbReference type="InterPro" id="IPR006685">
    <property type="entry name" value="MscS_channel_2nd"/>
</dbReference>
<dbReference type="InterPro" id="IPR011066">
    <property type="entry name" value="MscS_channel_C_sf"/>
</dbReference>
<evidence type="ECO:0000256" key="7">
    <source>
        <dbReference type="SAM" id="MobiDB-lite"/>
    </source>
</evidence>
<feature type="domain" description="Mechanosensitive ion channel transmembrane helices 2/3" evidence="11">
    <location>
        <begin position="151"/>
        <end position="186"/>
    </location>
</feature>
<dbReference type="Pfam" id="PF00924">
    <property type="entry name" value="MS_channel_2nd"/>
    <property type="match status" value="1"/>
</dbReference>
<dbReference type="PANTHER" id="PTHR30221">
    <property type="entry name" value="SMALL-CONDUCTANCE MECHANOSENSITIVE CHANNEL"/>
    <property type="match status" value="1"/>
</dbReference>
<dbReference type="Pfam" id="PF21088">
    <property type="entry name" value="MS_channel_1st"/>
    <property type="match status" value="1"/>
</dbReference>
<feature type="transmembrane region" description="Helical" evidence="8">
    <location>
        <begin position="62"/>
        <end position="82"/>
    </location>
</feature>
<dbReference type="SUPFAM" id="SSF82689">
    <property type="entry name" value="Mechanosensitive channel protein MscS (YggB), C-terminal domain"/>
    <property type="match status" value="1"/>
</dbReference>
<evidence type="ECO:0000313" key="13">
    <source>
        <dbReference type="Proteomes" id="UP001596432"/>
    </source>
</evidence>
<evidence type="ECO:0000259" key="10">
    <source>
        <dbReference type="Pfam" id="PF21082"/>
    </source>
</evidence>
<feature type="transmembrane region" description="Helical" evidence="8">
    <location>
        <begin position="171"/>
        <end position="201"/>
    </location>
</feature>
<dbReference type="InterPro" id="IPR049278">
    <property type="entry name" value="MS_channel_C"/>
</dbReference>
<dbReference type="InterPro" id="IPR006686">
    <property type="entry name" value="MscS_channel_CS"/>
</dbReference>
<feature type="compositionally biased region" description="Basic and acidic residues" evidence="7">
    <location>
        <begin position="371"/>
        <end position="385"/>
    </location>
</feature>
<dbReference type="Proteomes" id="UP001596432">
    <property type="component" value="Unassembled WGS sequence"/>
</dbReference>
<dbReference type="GeneID" id="78819521"/>
<comment type="similarity">
    <text evidence="2">Belongs to the MscS (TC 1.A.23) family.</text>
</comment>
<evidence type="ECO:0000256" key="3">
    <source>
        <dbReference type="ARBA" id="ARBA00022475"/>
    </source>
</evidence>
<dbReference type="PROSITE" id="PS01246">
    <property type="entry name" value="UPF0003"/>
    <property type="match status" value="1"/>
</dbReference>
<protein>
    <submittedName>
        <fullName evidence="12">Mechanosensitive ion channel family protein</fullName>
    </submittedName>
</protein>
<dbReference type="Gene3D" id="2.30.30.60">
    <property type="match status" value="1"/>
</dbReference>
<dbReference type="InterPro" id="IPR049142">
    <property type="entry name" value="MS_channel_1st"/>
</dbReference>
<evidence type="ECO:0000256" key="1">
    <source>
        <dbReference type="ARBA" id="ARBA00004651"/>
    </source>
</evidence>
<evidence type="ECO:0000259" key="11">
    <source>
        <dbReference type="Pfam" id="PF21088"/>
    </source>
</evidence>
<name>A0ABD5Y4D1_9EURY</name>
<feature type="domain" description="Mechanosensitive ion channel MscS C-terminal" evidence="10">
    <location>
        <begin position="263"/>
        <end position="346"/>
    </location>
</feature>
<evidence type="ECO:0000256" key="6">
    <source>
        <dbReference type="ARBA" id="ARBA00023136"/>
    </source>
</evidence>
<dbReference type="PANTHER" id="PTHR30221:SF20">
    <property type="entry name" value="SMALL-CONDUCTANCE MECHANOSENSITIVE CHANNEL"/>
    <property type="match status" value="1"/>
</dbReference>